<dbReference type="EMBL" id="BLKV01000001">
    <property type="protein sequence ID" value="GFG70397.1"/>
    <property type="molecule type" value="Genomic_DNA"/>
</dbReference>
<dbReference type="Proteomes" id="UP000465263">
    <property type="component" value="Unassembled WGS sequence"/>
</dbReference>
<gene>
    <name evidence="1" type="ORF">MSEN_21170</name>
</gene>
<reference evidence="1 2" key="1">
    <citation type="journal article" date="2019" name="Emerg. Microbes Infect.">
        <title>Comprehensive subspecies identification of 175 nontuberculous mycobacteria species based on 7547 genomic profiles.</title>
        <authorList>
            <person name="Matsumoto Y."/>
            <person name="Kinjo T."/>
            <person name="Motooka D."/>
            <person name="Nabeya D."/>
            <person name="Jung N."/>
            <person name="Uechi K."/>
            <person name="Horii T."/>
            <person name="Iida T."/>
            <person name="Fujita J."/>
            <person name="Nakamura S."/>
        </authorList>
    </citation>
    <scope>NUCLEOTIDE SEQUENCE [LARGE SCALE GENOMIC DNA]</scope>
    <source>
        <strain evidence="1 2">JCM 16017</strain>
    </source>
</reference>
<evidence type="ECO:0000313" key="1">
    <source>
        <dbReference type="EMBL" id="GFG70397.1"/>
    </source>
</evidence>
<keyword evidence="2" id="KW-1185">Reference proteome</keyword>
<organism evidence="1 2">
    <name type="scientific">Mycolicibacter senuensis</name>
    <dbReference type="NCBI Taxonomy" id="386913"/>
    <lineage>
        <taxon>Bacteria</taxon>
        <taxon>Bacillati</taxon>
        <taxon>Actinomycetota</taxon>
        <taxon>Actinomycetes</taxon>
        <taxon>Mycobacteriales</taxon>
        <taxon>Mycobacteriaceae</taxon>
        <taxon>Mycolicibacter</taxon>
    </lineage>
</organism>
<proteinExistence type="predicted"/>
<dbReference type="AlphaFoldDB" id="A0A7I9XLY0"/>
<comment type="caution">
    <text evidence="1">The sequence shown here is derived from an EMBL/GenBank/DDBJ whole genome shotgun (WGS) entry which is preliminary data.</text>
</comment>
<accession>A0A7I9XLY0</accession>
<protein>
    <submittedName>
        <fullName evidence="1">Uncharacterized protein</fullName>
    </submittedName>
</protein>
<sequence length="260" mass="25964">MAAANVDTNAIIETIENHVRPDMVGSGGTDQIQQIDLGDLLTGNGDGDLGDGATFNAGDLDQSALDALLSEGGGFDAQSVLGTVAFAPDLGVLGVPSAGAFAGTESAAGSAAAGAFAGIALALNGLPAAYQSLLSGIASAELAFNSALVEAQLGVLGQLDDGDAASEIAHFIFLANNSIVAQSQYALNSMLGIDLSGAALHDSLFGDFDASSAAFGADWDALLASFTPEVVSAVLHDNLALLLADLDIPSYLASFLLSLF</sequence>
<evidence type="ECO:0000313" key="2">
    <source>
        <dbReference type="Proteomes" id="UP000465263"/>
    </source>
</evidence>
<name>A0A7I9XLY0_9MYCO</name>